<dbReference type="InterPro" id="IPR015421">
    <property type="entry name" value="PyrdxlP-dep_Trfase_major"/>
</dbReference>
<dbReference type="Gene3D" id="3.90.1150.170">
    <property type="match status" value="1"/>
</dbReference>
<evidence type="ECO:0000256" key="5">
    <source>
        <dbReference type="ARBA" id="ARBA00023239"/>
    </source>
</evidence>
<evidence type="ECO:0000256" key="2">
    <source>
        <dbReference type="ARBA" id="ARBA00009533"/>
    </source>
</evidence>
<comment type="cofactor">
    <cofactor evidence="1 6">
        <name>pyridoxal 5'-phosphate</name>
        <dbReference type="ChEBI" id="CHEBI:597326"/>
    </cofactor>
</comment>
<keyword evidence="8" id="KW-1185">Reference proteome</keyword>
<name>A0ABW5MVZ2_9FLAO</name>
<proteinExistence type="inferred from homology"/>
<evidence type="ECO:0000256" key="4">
    <source>
        <dbReference type="ARBA" id="ARBA00022898"/>
    </source>
</evidence>
<dbReference type="Gene3D" id="3.40.640.10">
    <property type="entry name" value="Type I PLP-dependent aspartate aminotransferase-like (Major domain)"/>
    <property type="match status" value="1"/>
</dbReference>
<sequence>MGNSLLKKLYSPEEFKKQGEKLLTEITTHISKTTTGKSSKTLTWNTPDKELLFWKTFLKEGKEEDFFPEILKRTTHTHHPKYVGHQVSAPAPITLLTAMTSALLNNGMAVYEMGMAPSAIEKVVTGIICDKIGYDDQSSGLLTSGGTLANLTALLSARKAKIPQDIWNEGYNKPLGIMVCEQAHYCIDRAAKIMGLGEKGIVKIPSKTNFSMDISQLEVSYQAATEKGIKVFAIVGSAPSTATGAYDDLNAIANFANEKDIWFHVDGAHGGAAIFSDKYKHLLSGIEKSDSVVIDGHKMMLMPTITTALLFRNKLRAQHTFSQKADYLLNDEVEEDWINSGKKTFECTKTMMCMHWYILFKFYGEKVFNEYVTRQYDLAKDFEEILVADPNFELAASPMSNILCFRYLDSSKNDKDLNDLNARIRQNLLEDGEFYLVQTRLSGVHYLRTSLMNPFTTIHHLTALLSKIKEVALTIK</sequence>
<protein>
    <submittedName>
        <fullName evidence="7">Pyridoxal phosphate-dependent decarboxylase family protein</fullName>
    </submittedName>
</protein>
<dbReference type="Proteomes" id="UP001597526">
    <property type="component" value="Unassembled WGS sequence"/>
</dbReference>
<evidence type="ECO:0000313" key="8">
    <source>
        <dbReference type="Proteomes" id="UP001597526"/>
    </source>
</evidence>
<dbReference type="SUPFAM" id="SSF53383">
    <property type="entry name" value="PLP-dependent transferases"/>
    <property type="match status" value="1"/>
</dbReference>
<keyword evidence="5 6" id="KW-0456">Lyase</keyword>
<dbReference type="InterPro" id="IPR015424">
    <property type="entry name" value="PyrdxlP-dep_Trfase"/>
</dbReference>
<organism evidence="7 8">
    <name type="scientific">Croceitalea marina</name>
    <dbReference type="NCBI Taxonomy" id="1775166"/>
    <lineage>
        <taxon>Bacteria</taxon>
        <taxon>Pseudomonadati</taxon>
        <taxon>Bacteroidota</taxon>
        <taxon>Flavobacteriia</taxon>
        <taxon>Flavobacteriales</taxon>
        <taxon>Flavobacteriaceae</taxon>
        <taxon>Croceitalea</taxon>
    </lineage>
</organism>
<evidence type="ECO:0000256" key="6">
    <source>
        <dbReference type="RuleBase" id="RU000382"/>
    </source>
</evidence>
<dbReference type="EMBL" id="JBHULB010000008">
    <property type="protein sequence ID" value="MFD2586956.1"/>
    <property type="molecule type" value="Genomic_DNA"/>
</dbReference>
<dbReference type="PRINTS" id="PR00800">
    <property type="entry name" value="YHDCRBOXLASE"/>
</dbReference>
<comment type="caution">
    <text evidence="7">The sequence shown here is derived from an EMBL/GenBank/DDBJ whole genome shotgun (WGS) entry which is preliminary data.</text>
</comment>
<dbReference type="Pfam" id="PF00282">
    <property type="entry name" value="Pyridoxal_deC"/>
    <property type="match status" value="1"/>
</dbReference>
<evidence type="ECO:0000256" key="3">
    <source>
        <dbReference type="ARBA" id="ARBA00022793"/>
    </source>
</evidence>
<evidence type="ECO:0000313" key="7">
    <source>
        <dbReference type="EMBL" id="MFD2586956.1"/>
    </source>
</evidence>
<dbReference type="PANTHER" id="PTHR45677:SF8">
    <property type="entry name" value="CYSTEINE SULFINIC ACID DECARBOXYLASE"/>
    <property type="match status" value="1"/>
</dbReference>
<dbReference type="RefSeq" id="WP_377766510.1">
    <property type="nucleotide sequence ID" value="NZ_JBHULB010000008.1"/>
</dbReference>
<comment type="similarity">
    <text evidence="2 6">Belongs to the group II decarboxylase family.</text>
</comment>
<accession>A0ABW5MVZ2</accession>
<evidence type="ECO:0000256" key="1">
    <source>
        <dbReference type="ARBA" id="ARBA00001933"/>
    </source>
</evidence>
<dbReference type="PANTHER" id="PTHR45677">
    <property type="entry name" value="GLUTAMATE DECARBOXYLASE-RELATED"/>
    <property type="match status" value="1"/>
</dbReference>
<reference evidence="8" key="1">
    <citation type="journal article" date="2019" name="Int. J. Syst. Evol. Microbiol.">
        <title>The Global Catalogue of Microorganisms (GCM) 10K type strain sequencing project: providing services to taxonomists for standard genome sequencing and annotation.</title>
        <authorList>
            <consortium name="The Broad Institute Genomics Platform"/>
            <consortium name="The Broad Institute Genome Sequencing Center for Infectious Disease"/>
            <person name="Wu L."/>
            <person name="Ma J."/>
        </authorList>
    </citation>
    <scope>NUCLEOTIDE SEQUENCE [LARGE SCALE GENOMIC DNA]</scope>
    <source>
        <strain evidence="8">KCTC 52368</strain>
    </source>
</reference>
<keyword evidence="4 6" id="KW-0663">Pyridoxal phosphate</keyword>
<gene>
    <name evidence="7" type="ORF">ACFSQJ_08440</name>
</gene>
<dbReference type="InterPro" id="IPR010977">
    <property type="entry name" value="Aromatic_deC"/>
</dbReference>
<dbReference type="InterPro" id="IPR002129">
    <property type="entry name" value="PyrdxlP-dep_de-COase"/>
</dbReference>
<keyword evidence="3" id="KW-0210">Decarboxylase</keyword>